<dbReference type="AlphaFoldDB" id="A0A1R3IWW8"/>
<dbReference type="EMBL" id="AWUE01017420">
    <property type="protein sequence ID" value="OMO87079.1"/>
    <property type="molecule type" value="Genomic_DNA"/>
</dbReference>
<gene>
    <name evidence="1" type="ORF">COLO4_20803</name>
</gene>
<comment type="caution">
    <text evidence="1">The sequence shown here is derived from an EMBL/GenBank/DDBJ whole genome shotgun (WGS) entry which is preliminary data.</text>
</comment>
<evidence type="ECO:0000313" key="1">
    <source>
        <dbReference type="EMBL" id="OMO87079.1"/>
    </source>
</evidence>
<proteinExistence type="predicted"/>
<organism evidence="1 2">
    <name type="scientific">Corchorus olitorius</name>
    <dbReference type="NCBI Taxonomy" id="93759"/>
    <lineage>
        <taxon>Eukaryota</taxon>
        <taxon>Viridiplantae</taxon>
        <taxon>Streptophyta</taxon>
        <taxon>Embryophyta</taxon>
        <taxon>Tracheophyta</taxon>
        <taxon>Spermatophyta</taxon>
        <taxon>Magnoliopsida</taxon>
        <taxon>eudicotyledons</taxon>
        <taxon>Gunneridae</taxon>
        <taxon>Pentapetalae</taxon>
        <taxon>rosids</taxon>
        <taxon>malvids</taxon>
        <taxon>Malvales</taxon>
        <taxon>Malvaceae</taxon>
        <taxon>Grewioideae</taxon>
        <taxon>Apeibeae</taxon>
        <taxon>Corchorus</taxon>
    </lineage>
</organism>
<evidence type="ECO:0000313" key="2">
    <source>
        <dbReference type="Proteomes" id="UP000187203"/>
    </source>
</evidence>
<sequence length="66" mass="7402">MAMQTTFRRIKVQQLSRFSSSSTRHTLAQRSIDPSIPTANHFTVQSNGSMNVTIVLFIHGEPDIIT</sequence>
<reference evidence="2" key="1">
    <citation type="submission" date="2013-09" db="EMBL/GenBank/DDBJ databases">
        <title>Corchorus olitorius genome sequencing.</title>
        <authorList>
            <person name="Alam M."/>
            <person name="Haque M.S."/>
            <person name="Islam M.S."/>
            <person name="Emdad E.M."/>
            <person name="Islam M.M."/>
            <person name="Ahmed B."/>
            <person name="Halim A."/>
            <person name="Hossen Q.M.M."/>
            <person name="Hossain M.Z."/>
            <person name="Ahmed R."/>
            <person name="Khan M.M."/>
            <person name="Islam R."/>
            <person name="Rashid M.M."/>
            <person name="Khan S.A."/>
            <person name="Rahman M.S."/>
            <person name="Alam M."/>
            <person name="Yahiya A.S."/>
            <person name="Khan M.S."/>
            <person name="Azam M.S."/>
            <person name="Haque T."/>
            <person name="Lashkar M.Z.H."/>
            <person name="Akhand A.I."/>
            <person name="Morshed G."/>
            <person name="Roy S."/>
            <person name="Uddin K.S."/>
            <person name="Rabeya T."/>
            <person name="Hossain A.S."/>
            <person name="Chowdhury A."/>
            <person name="Snigdha A.R."/>
            <person name="Mortoza M.S."/>
            <person name="Matin S.A."/>
            <person name="Hoque S.M.E."/>
            <person name="Islam M.K."/>
            <person name="Roy D.K."/>
            <person name="Haider R."/>
            <person name="Moosa M.M."/>
            <person name="Elias S.M."/>
            <person name="Hasan A.M."/>
            <person name="Jahan S."/>
            <person name="Shafiuddin M."/>
            <person name="Mahmood N."/>
            <person name="Shommy N.S."/>
        </authorList>
    </citation>
    <scope>NUCLEOTIDE SEQUENCE [LARGE SCALE GENOMIC DNA]</scope>
    <source>
        <strain evidence="2">cv. O-4</strain>
    </source>
</reference>
<accession>A0A1R3IWW8</accession>
<keyword evidence="2" id="KW-1185">Reference proteome</keyword>
<dbReference type="Proteomes" id="UP000187203">
    <property type="component" value="Unassembled WGS sequence"/>
</dbReference>
<protein>
    <submittedName>
        <fullName evidence="1">Site-specific recombinase XerD</fullName>
    </submittedName>
</protein>
<name>A0A1R3IWW8_9ROSI</name>